<dbReference type="OrthoDB" id="9757546at2"/>
<dbReference type="InterPro" id="IPR008972">
    <property type="entry name" value="Cupredoxin"/>
</dbReference>
<dbReference type="RefSeq" id="WP_004436756.1">
    <property type="nucleotide sequence ID" value="NZ_AFEU01000003.1"/>
</dbReference>
<protein>
    <submittedName>
        <fullName evidence="8">Multicopper oxidase family protein</fullName>
    </submittedName>
</protein>
<name>I3DVU6_BACMT</name>
<comment type="caution">
    <text evidence="8">The sequence shown here is derived from an EMBL/GenBank/DDBJ whole genome shotgun (WGS) entry which is preliminary data.</text>
</comment>
<evidence type="ECO:0000313" key="8">
    <source>
        <dbReference type="EMBL" id="EIJ78367.1"/>
    </source>
</evidence>
<evidence type="ECO:0000259" key="6">
    <source>
        <dbReference type="Pfam" id="PF07731"/>
    </source>
</evidence>
<organism evidence="8 9">
    <name type="scientific">Bacillus methanolicus PB1</name>
    <dbReference type="NCBI Taxonomy" id="997296"/>
    <lineage>
        <taxon>Bacteria</taxon>
        <taxon>Bacillati</taxon>
        <taxon>Bacillota</taxon>
        <taxon>Bacilli</taxon>
        <taxon>Bacillales</taxon>
        <taxon>Bacillaceae</taxon>
        <taxon>Bacillus</taxon>
    </lineage>
</organism>
<feature type="chain" id="PRO_5003670077" evidence="5">
    <location>
        <begin position="23"/>
        <end position="542"/>
    </location>
</feature>
<dbReference type="PROSITE" id="PS00080">
    <property type="entry name" value="MULTICOPPER_OXIDASE2"/>
    <property type="match status" value="1"/>
</dbReference>
<evidence type="ECO:0000256" key="1">
    <source>
        <dbReference type="ARBA" id="ARBA00022723"/>
    </source>
</evidence>
<reference evidence="8 9" key="1">
    <citation type="journal article" date="2012" name="Appl. Environ. Microbiol.">
        <title>Genome Sequence of Thermotolerant Bacillus methanolicus: Features and Regulation Related to Methylotrophy and Production of L-Lysine and L-Glutamate from Methanol.</title>
        <authorList>
            <person name="Heggeset T.M."/>
            <person name="Krog A."/>
            <person name="Balzer S."/>
            <person name="Wentzel A."/>
            <person name="Ellingsen T.E."/>
            <person name="Brautaset T."/>
        </authorList>
    </citation>
    <scope>NUCLEOTIDE SEQUENCE [LARGE SCALE GENOMIC DNA]</scope>
    <source>
        <strain evidence="8 9">PB1</strain>
    </source>
</reference>
<evidence type="ECO:0000256" key="2">
    <source>
        <dbReference type="ARBA" id="ARBA00023002"/>
    </source>
</evidence>
<accession>I3DVU6</accession>
<feature type="domain" description="Plastocyanin-like" evidence="6">
    <location>
        <begin position="409"/>
        <end position="523"/>
    </location>
</feature>
<feature type="region of interest" description="Disordered" evidence="4">
    <location>
        <begin position="205"/>
        <end position="251"/>
    </location>
</feature>
<dbReference type="CDD" id="cd13860">
    <property type="entry name" value="CuRO_1_2dMco_1"/>
    <property type="match status" value="1"/>
</dbReference>
<dbReference type="CDD" id="cd04202">
    <property type="entry name" value="CuRO_D2_2dMcoN_like"/>
    <property type="match status" value="2"/>
</dbReference>
<evidence type="ECO:0000313" key="9">
    <source>
        <dbReference type="Proteomes" id="UP000010523"/>
    </source>
</evidence>
<dbReference type="InterPro" id="IPR011707">
    <property type="entry name" value="Cu-oxidase-like_N"/>
</dbReference>
<dbReference type="SUPFAM" id="SSF49503">
    <property type="entry name" value="Cupredoxins"/>
    <property type="match status" value="3"/>
</dbReference>
<keyword evidence="5" id="KW-0732">Signal</keyword>
<dbReference type="PANTHER" id="PTHR11709:SF394">
    <property type="entry name" value="FI03373P-RELATED"/>
    <property type="match status" value="1"/>
</dbReference>
<dbReference type="eggNOG" id="COG2132">
    <property type="taxonomic scope" value="Bacteria"/>
</dbReference>
<evidence type="ECO:0000259" key="7">
    <source>
        <dbReference type="Pfam" id="PF07732"/>
    </source>
</evidence>
<dbReference type="EMBL" id="AFEU01000003">
    <property type="protein sequence ID" value="EIJ78367.1"/>
    <property type="molecule type" value="Genomic_DNA"/>
</dbReference>
<keyword evidence="3" id="KW-0186">Copper</keyword>
<gene>
    <name evidence="8" type="ORF">PB1_12434</name>
</gene>
<proteinExistence type="predicted"/>
<dbReference type="InterPro" id="IPR002355">
    <property type="entry name" value="Cu_oxidase_Cu_BS"/>
</dbReference>
<dbReference type="GO" id="GO:0005507">
    <property type="term" value="F:copper ion binding"/>
    <property type="evidence" value="ECO:0007669"/>
    <property type="project" value="InterPro"/>
</dbReference>
<dbReference type="Gene3D" id="2.60.40.420">
    <property type="entry name" value="Cupredoxins - blue copper proteins"/>
    <property type="match status" value="2"/>
</dbReference>
<dbReference type="Proteomes" id="UP000010523">
    <property type="component" value="Unassembled WGS sequence"/>
</dbReference>
<dbReference type="PATRIC" id="fig|997296.3.peg.2621"/>
<feature type="signal peptide" evidence="5">
    <location>
        <begin position="1"/>
        <end position="22"/>
    </location>
</feature>
<feature type="compositionally biased region" description="Polar residues" evidence="4">
    <location>
        <begin position="242"/>
        <end position="251"/>
    </location>
</feature>
<sequence length="542" mass="60623">MKLKLIALLSFVILILAACSSAQNGKMSGMDHENMNNVGESKNNGEETQMDSLKTTNFETLTGNEFTIVAKEAIHQLNNKVSVKAWTFNGSVPGSQIRVKEGEKVKITLKNELPDPVSIHWHGIPVPNEMDGIPGVTQNAVQPGESFTYEFIAANPGTYMYHTHQDGVNQLDKGLYGSFLVEPKEKTYDRDFTLMLDEWMSNPKEADSSMNGMNHGNMSGMDHSNMGGMDSNKSSDPKESSNDSGMDSESMRHSMNNYDIFTINGKSGDLVEPLKVKEGEKIRIRLANIGFMSHKIHLHGHKFKVVAVDGQELNEPQELKDQLISIAPGERYDIEFTADNPGEWYLECHGDMEGTDGMKAKIQYEGNTESKDQSDQDKNLPEFTFTNYGGTKNGEFKLDQKYDVEYTMDLNTMMDGKNMVYTINGKTFPDTEKINVKKGDLVKVKLVNNSMMDDHPMHLHGHFFQVLSKNGKPVKGSPIIKDTINLKPGDEYVVAFKADNPGNWLFHCHDLHHASAGMVTMVKYDGYRPNFTPDPNANNKPE</sequence>
<keyword evidence="1" id="KW-0479">Metal-binding</keyword>
<dbReference type="InterPro" id="IPR033138">
    <property type="entry name" value="Cu_oxidase_CS"/>
</dbReference>
<dbReference type="AlphaFoldDB" id="I3DVU6"/>
<evidence type="ECO:0000256" key="5">
    <source>
        <dbReference type="SAM" id="SignalP"/>
    </source>
</evidence>
<dbReference type="Pfam" id="PF07732">
    <property type="entry name" value="Cu-oxidase_3"/>
    <property type="match status" value="1"/>
</dbReference>
<keyword evidence="9" id="KW-1185">Reference proteome</keyword>
<dbReference type="Pfam" id="PF07731">
    <property type="entry name" value="Cu-oxidase_2"/>
    <property type="match status" value="2"/>
</dbReference>
<evidence type="ECO:0000256" key="3">
    <source>
        <dbReference type="ARBA" id="ARBA00023008"/>
    </source>
</evidence>
<dbReference type="InterPro" id="IPR011706">
    <property type="entry name" value="Cu-oxidase_C"/>
</dbReference>
<dbReference type="PROSITE" id="PS00079">
    <property type="entry name" value="MULTICOPPER_OXIDASE1"/>
    <property type="match status" value="1"/>
</dbReference>
<feature type="domain" description="Plastocyanin-like" evidence="7">
    <location>
        <begin position="76"/>
        <end position="185"/>
    </location>
</feature>
<dbReference type="PROSITE" id="PS51257">
    <property type="entry name" value="PROKAR_LIPOPROTEIN"/>
    <property type="match status" value="1"/>
</dbReference>
<feature type="domain" description="Plastocyanin-like" evidence="6">
    <location>
        <begin position="254"/>
        <end position="359"/>
    </location>
</feature>
<keyword evidence="2" id="KW-0560">Oxidoreductase</keyword>
<feature type="compositionally biased region" description="Low complexity" evidence="4">
    <location>
        <begin position="208"/>
        <end position="223"/>
    </location>
</feature>
<dbReference type="STRING" id="997296.PB1_12434"/>
<evidence type="ECO:0000256" key="4">
    <source>
        <dbReference type="SAM" id="MobiDB-lite"/>
    </source>
</evidence>
<dbReference type="InterPro" id="IPR045087">
    <property type="entry name" value="Cu-oxidase_fam"/>
</dbReference>
<dbReference type="GO" id="GO:0016491">
    <property type="term" value="F:oxidoreductase activity"/>
    <property type="evidence" value="ECO:0007669"/>
    <property type="project" value="UniProtKB-KW"/>
</dbReference>
<dbReference type="PANTHER" id="PTHR11709">
    <property type="entry name" value="MULTI-COPPER OXIDASE"/>
    <property type="match status" value="1"/>
</dbReference>